<evidence type="ECO:0000313" key="3">
    <source>
        <dbReference type="Proteomes" id="UP001215151"/>
    </source>
</evidence>
<gene>
    <name evidence="2" type="ORF">ONZ51_g12837</name>
</gene>
<evidence type="ECO:0000256" key="1">
    <source>
        <dbReference type="SAM" id="MobiDB-lite"/>
    </source>
</evidence>
<dbReference type="Proteomes" id="UP001215151">
    <property type="component" value="Unassembled WGS sequence"/>
</dbReference>
<keyword evidence="3" id="KW-1185">Reference proteome</keyword>
<feature type="compositionally biased region" description="Basic and acidic residues" evidence="1">
    <location>
        <begin position="1"/>
        <end position="47"/>
    </location>
</feature>
<dbReference type="AlphaFoldDB" id="A0AAD7TF32"/>
<feature type="region of interest" description="Disordered" evidence="1">
    <location>
        <begin position="1"/>
        <end position="61"/>
    </location>
</feature>
<reference evidence="2" key="1">
    <citation type="submission" date="2022-11" db="EMBL/GenBank/DDBJ databases">
        <title>Genome Sequence of Cubamyces cubensis.</title>
        <authorList>
            <person name="Buettner E."/>
        </authorList>
    </citation>
    <scope>NUCLEOTIDE SEQUENCE</scope>
    <source>
        <strain evidence="2">MPL-01</strain>
    </source>
</reference>
<proteinExistence type="predicted"/>
<evidence type="ECO:0000313" key="2">
    <source>
        <dbReference type="EMBL" id="KAJ8454775.1"/>
    </source>
</evidence>
<name>A0AAD7TF32_9APHY</name>
<sequence length="81" mass="8596">MDDRFGMKDKKAKGDEEKAKGDEEKAGGGESERHAEGEEKADRDEKVGTAAATDAANVEEIPAFPVAVDVDSDQDSAVQQS</sequence>
<dbReference type="EMBL" id="JAPEVG010000892">
    <property type="protein sequence ID" value="KAJ8454775.1"/>
    <property type="molecule type" value="Genomic_DNA"/>
</dbReference>
<organism evidence="2 3">
    <name type="scientific">Trametes cubensis</name>
    <dbReference type="NCBI Taxonomy" id="1111947"/>
    <lineage>
        <taxon>Eukaryota</taxon>
        <taxon>Fungi</taxon>
        <taxon>Dikarya</taxon>
        <taxon>Basidiomycota</taxon>
        <taxon>Agaricomycotina</taxon>
        <taxon>Agaricomycetes</taxon>
        <taxon>Polyporales</taxon>
        <taxon>Polyporaceae</taxon>
        <taxon>Trametes</taxon>
    </lineage>
</organism>
<accession>A0AAD7TF32</accession>
<protein>
    <submittedName>
        <fullName evidence="2">Uncharacterized protein</fullName>
    </submittedName>
</protein>
<comment type="caution">
    <text evidence="2">The sequence shown here is derived from an EMBL/GenBank/DDBJ whole genome shotgun (WGS) entry which is preliminary data.</text>
</comment>